<dbReference type="OrthoDB" id="10682896at2759"/>
<protein>
    <submittedName>
        <fullName evidence="2">Uncharacterized protein</fullName>
    </submittedName>
</protein>
<dbReference type="EMBL" id="MCGN01000004">
    <property type="protein sequence ID" value="ORY97903.1"/>
    <property type="molecule type" value="Genomic_DNA"/>
</dbReference>
<evidence type="ECO:0000256" key="1">
    <source>
        <dbReference type="SAM" id="MobiDB-lite"/>
    </source>
</evidence>
<dbReference type="AlphaFoldDB" id="A0A1X2HG17"/>
<evidence type="ECO:0000313" key="3">
    <source>
        <dbReference type="Proteomes" id="UP000242180"/>
    </source>
</evidence>
<dbReference type="InParanoid" id="A0A1X2HG17"/>
<keyword evidence="3" id="KW-1185">Reference proteome</keyword>
<feature type="region of interest" description="Disordered" evidence="1">
    <location>
        <begin position="84"/>
        <end position="104"/>
    </location>
</feature>
<reference evidence="2 3" key="1">
    <citation type="submission" date="2016-07" db="EMBL/GenBank/DDBJ databases">
        <title>Pervasive Adenine N6-methylation of Active Genes in Fungi.</title>
        <authorList>
            <consortium name="DOE Joint Genome Institute"/>
            <person name="Mondo S.J."/>
            <person name="Dannebaum R.O."/>
            <person name="Kuo R.C."/>
            <person name="Labutti K."/>
            <person name="Haridas S."/>
            <person name="Kuo A."/>
            <person name="Salamov A."/>
            <person name="Ahrendt S.R."/>
            <person name="Lipzen A."/>
            <person name="Sullivan W."/>
            <person name="Andreopoulos W.B."/>
            <person name="Clum A."/>
            <person name="Lindquist E."/>
            <person name="Daum C."/>
            <person name="Ramamoorthy G.K."/>
            <person name="Gryganskyi A."/>
            <person name="Culley D."/>
            <person name="Magnuson J.K."/>
            <person name="James T.Y."/>
            <person name="O'Malley M.A."/>
            <person name="Stajich J.E."/>
            <person name="Spatafora J.W."/>
            <person name="Visel A."/>
            <person name="Grigoriev I.V."/>
        </authorList>
    </citation>
    <scope>NUCLEOTIDE SEQUENCE [LARGE SCALE GENOMIC DNA]</scope>
    <source>
        <strain evidence="2 3">NRRL 2496</strain>
    </source>
</reference>
<feature type="compositionally biased region" description="Low complexity" evidence="1">
    <location>
        <begin position="31"/>
        <end position="45"/>
    </location>
</feature>
<feature type="region of interest" description="Disordered" evidence="1">
    <location>
        <begin position="15"/>
        <end position="69"/>
    </location>
</feature>
<sequence>MNHLKAHVQALYANLASRRDSESSPVYEPVSRPSSRNSTTSSTPSLAYSQYNNSNSGGGSGPGAFSSLASHSTRSSVSLEDLDFVKHSPPPRFGVAGEDSNEEVTRKVQELLAAQKRRTPPAQKRPEDLGPRMSDGFLVGGVPGQRAQQGERWTDLVDKCRVLGDQIHRITERLNSQERREDDEAYREFHYDTPAHSQNLYEKFNAELEEIASMVGSYRNGQTQPQRQQQRRYSLQPQQSISALAGTELVNDPEGHLKRRLQEAQSERDYWQRRASELKSQIVEYSRQTTL</sequence>
<accession>A0A1X2HG17</accession>
<proteinExistence type="predicted"/>
<name>A0A1X2HG17_SYNRA</name>
<dbReference type="Proteomes" id="UP000242180">
    <property type="component" value="Unassembled WGS sequence"/>
</dbReference>
<dbReference type="STRING" id="13706.A0A1X2HG17"/>
<gene>
    <name evidence="2" type="ORF">BCR43DRAFT_490533</name>
</gene>
<evidence type="ECO:0000313" key="2">
    <source>
        <dbReference type="EMBL" id="ORY97903.1"/>
    </source>
</evidence>
<comment type="caution">
    <text evidence="2">The sequence shown here is derived from an EMBL/GenBank/DDBJ whole genome shotgun (WGS) entry which is preliminary data.</text>
</comment>
<organism evidence="2 3">
    <name type="scientific">Syncephalastrum racemosum</name>
    <name type="common">Filamentous fungus</name>
    <dbReference type="NCBI Taxonomy" id="13706"/>
    <lineage>
        <taxon>Eukaryota</taxon>
        <taxon>Fungi</taxon>
        <taxon>Fungi incertae sedis</taxon>
        <taxon>Mucoromycota</taxon>
        <taxon>Mucoromycotina</taxon>
        <taxon>Mucoromycetes</taxon>
        <taxon>Mucorales</taxon>
        <taxon>Syncephalastraceae</taxon>
        <taxon>Syncephalastrum</taxon>
    </lineage>
</organism>